<feature type="region of interest" description="Disordered" evidence="1">
    <location>
        <begin position="152"/>
        <end position="184"/>
    </location>
</feature>
<accession>A0A0F9L0S5</accession>
<name>A0A0F9L0S5_9ZZZZ</name>
<sequence length="184" mass="19943">MNSSEGLKTDPVNMANFYNDMLTVMRGACEEHQESLCTEGDAFHVQAVMAAQLVPFLERPWAFGEAARKAKTLIMLLHAQEHLQRHFAHLLNGEPLQVNDAEGCANYSIFALLTVGATIPPPACGDEQGVPRRPGWEGRVSEAEDVERIAGKVLANRPKGPAPVERRVPVTGSGSGGRNETEGE</sequence>
<feature type="compositionally biased region" description="Basic and acidic residues" evidence="1">
    <location>
        <begin position="134"/>
        <end position="143"/>
    </location>
</feature>
<proteinExistence type="predicted"/>
<feature type="region of interest" description="Disordered" evidence="1">
    <location>
        <begin position="124"/>
        <end position="143"/>
    </location>
</feature>
<reference evidence="2" key="1">
    <citation type="journal article" date="2015" name="Nature">
        <title>Complex archaea that bridge the gap between prokaryotes and eukaryotes.</title>
        <authorList>
            <person name="Spang A."/>
            <person name="Saw J.H."/>
            <person name="Jorgensen S.L."/>
            <person name="Zaremba-Niedzwiedzka K."/>
            <person name="Martijn J."/>
            <person name="Lind A.E."/>
            <person name="van Eijk R."/>
            <person name="Schleper C."/>
            <person name="Guy L."/>
            <person name="Ettema T.J."/>
        </authorList>
    </citation>
    <scope>NUCLEOTIDE SEQUENCE</scope>
</reference>
<dbReference type="EMBL" id="LAZR01007091">
    <property type="protein sequence ID" value="KKM87518.1"/>
    <property type="molecule type" value="Genomic_DNA"/>
</dbReference>
<organism evidence="2">
    <name type="scientific">marine sediment metagenome</name>
    <dbReference type="NCBI Taxonomy" id="412755"/>
    <lineage>
        <taxon>unclassified sequences</taxon>
        <taxon>metagenomes</taxon>
        <taxon>ecological metagenomes</taxon>
    </lineage>
</organism>
<protein>
    <submittedName>
        <fullName evidence="2">Uncharacterized protein</fullName>
    </submittedName>
</protein>
<dbReference type="AlphaFoldDB" id="A0A0F9L0S5"/>
<evidence type="ECO:0000256" key="1">
    <source>
        <dbReference type="SAM" id="MobiDB-lite"/>
    </source>
</evidence>
<comment type="caution">
    <text evidence="2">The sequence shown here is derived from an EMBL/GenBank/DDBJ whole genome shotgun (WGS) entry which is preliminary data.</text>
</comment>
<gene>
    <name evidence="2" type="ORF">LCGC14_1268160</name>
</gene>
<evidence type="ECO:0000313" key="2">
    <source>
        <dbReference type="EMBL" id="KKM87518.1"/>
    </source>
</evidence>